<dbReference type="GO" id="GO:0016020">
    <property type="term" value="C:membrane"/>
    <property type="evidence" value="ECO:0007669"/>
    <property type="project" value="TreeGrafter"/>
</dbReference>
<dbReference type="SUPFAM" id="SSF56024">
    <property type="entry name" value="Phospholipase D/nuclease"/>
    <property type="match status" value="2"/>
</dbReference>
<evidence type="ECO:0000256" key="2">
    <source>
        <dbReference type="ARBA" id="ARBA00004613"/>
    </source>
</evidence>
<dbReference type="Pfam" id="PF13091">
    <property type="entry name" value="PLDc_2"/>
    <property type="match status" value="2"/>
</dbReference>
<dbReference type="PANTHER" id="PTHR21248">
    <property type="entry name" value="CARDIOLIPIN SYNTHASE"/>
    <property type="match status" value="1"/>
</dbReference>
<organism evidence="8 9">
    <name type="scientific">Roseinatronobacter thiooxidans</name>
    <dbReference type="NCBI Taxonomy" id="121821"/>
    <lineage>
        <taxon>Bacteria</taxon>
        <taxon>Pseudomonadati</taxon>
        <taxon>Pseudomonadota</taxon>
        <taxon>Alphaproteobacteria</taxon>
        <taxon>Rhodobacterales</taxon>
        <taxon>Paracoccaceae</taxon>
        <taxon>Roseinatronobacter</taxon>
    </lineage>
</organism>
<evidence type="ECO:0000256" key="4">
    <source>
        <dbReference type="ARBA" id="ARBA00022525"/>
    </source>
</evidence>
<dbReference type="STRING" id="121821.GCA_001870675_02009"/>
<dbReference type="CDD" id="cd09110">
    <property type="entry name" value="PLDc_CLS_1"/>
    <property type="match status" value="1"/>
</dbReference>
<evidence type="ECO:0000256" key="1">
    <source>
        <dbReference type="ARBA" id="ARBA00003145"/>
    </source>
</evidence>
<keyword evidence="6" id="KW-0472">Membrane</keyword>
<dbReference type="Proteomes" id="UP000249364">
    <property type="component" value="Unassembled WGS sequence"/>
</dbReference>
<keyword evidence="4" id="KW-0964">Secreted</keyword>
<dbReference type="InterPro" id="IPR001736">
    <property type="entry name" value="PLipase_D/transphosphatidylase"/>
</dbReference>
<dbReference type="GO" id="GO:0008808">
    <property type="term" value="F:cardiolipin synthase activity"/>
    <property type="evidence" value="ECO:0007669"/>
    <property type="project" value="TreeGrafter"/>
</dbReference>
<gene>
    <name evidence="8" type="ORF">LY56_01075</name>
</gene>
<proteinExistence type="predicted"/>
<dbReference type="GO" id="GO:0005576">
    <property type="term" value="C:extracellular region"/>
    <property type="evidence" value="ECO:0007669"/>
    <property type="project" value="UniProtKB-SubCell"/>
</dbReference>
<dbReference type="PROSITE" id="PS50035">
    <property type="entry name" value="PLD"/>
    <property type="match status" value="2"/>
</dbReference>
<dbReference type="Gene3D" id="3.30.870.10">
    <property type="entry name" value="Endonuclease Chain A"/>
    <property type="match status" value="2"/>
</dbReference>
<evidence type="ECO:0000313" key="8">
    <source>
        <dbReference type="EMBL" id="PZX46105.1"/>
    </source>
</evidence>
<dbReference type="InterPro" id="IPR025202">
    <property type="entry name" value="PLD-like_dom"/>
</dbReference>
<dbReference type="SMART" id="SM00155">
    <property type="entry name" value="PLDc"/>
    <property type="match status" value="2"/>
</dbReference>
<dbReference type="AlphaFoldDB" id="A0A2W7R619"/>
<sequence>MPRLPHRFRRKIRAAVAAVLGLVLFWFLLIALMPYRRELRHAVPPGAAACDPQFPRDMGGLSGSPIMGGNRIDTLLNGDAIFAAMLSAIRAAQHSITFETYIYWSGQIGTRFCDLLIEKAQAGIAVKVLIDWFGGLPMDDDLIERMHTGGVELRMFRPMRPRTLSRLNNRTHRKVLVVDGKTGFIGGVGVADVWMGNARTPDEWRDTHYCVTGPVVALMQNAFAHNWVEASGEVLRGQAFYPPLSPVGTTEIQMVKSNTGSRNEIHLMFMTALAAAQDHIRISTPYFVPDKVAIAQLLEARARGVKVDLLIAGKHTDSWLVRRVSRTSWRKLLDAGIRIHEYAPTFLHAKLVIVDECWASVGSANFDERSFRLNDEANLNVYDTAFVAEQIRIFEADCERARLVRGDDLDKIGWLDHVQAAALGLLRPHL</sequence>
<keyword evidence="9" id="KW-1185">Reference proteome</keyword>
<dbReference type="GO" id="GO:0032049">
    <property type="term" value="P:cardiolipin biosynthetic process"/>
    <property type="evidence" value="ECO:0007669"/>
    <property type="project" value="UniProtKB-ARBA"/>
</dbReference>
<dbReference type="EMBL" id="QKZQ01000004">
    <property type="protein sequence ID" value="PZX46105.1"/>
    <property type="molecule type" value="Genomic_DNA"/>
</dbReference>
<feature type="domain" description="PLD phosphodiesterase" evidence="7">
    <location>
        <begin position="167"/>
        <end position="194"/>
    </location>
</feature>
<comment type="caution">
    <text evidence="8">The sequence shown here is derived from an EMBL/GenBank/DDBJ whole genome shotgun (WGS) entry which is preliminary data.</text>
</comment>
<evidence type="ECO:0000259" key="7">
    <source>
        <dbReference type="PROSITE" id="PS50035"/>
    </source>
</evidence>
<dbReference type="CDD" id="cd09159">
    <property type="entry name" value="PLDc_ybhO_like_2"/>
    <property type="match status" value="1"/>
</dbReference>
<reference evidence="8 9" key="1">
    <citation type="submission" date="2018-06" db="EMBL/GenBank/DDBJ databases">
        <title>Genomic Encyclopedia of Archaeal and Bacterial Type Strains, Phase II (KMG-II): from individual species to whole genera.</title>
        <authorList>
            <person name="Goeker M."/>
        </authorList>
    </citation>
    <scope>NUCLEOTIDE SEQUENCE [LARGE SCALE GENOMIC DNA]</scope>
    <source>
        <strain evidence="8 9">DSM 13087</strain>
    </source>
</reference>
<protein>
    <recommendedName>
        <fullName evidence="3">Phospholipase D</fullName>
    </recommendedName>
    <alternativeName>
        <fullName evidence="5">Choline phosphatase</fullName>
    </alternativeName>
</protein>
<evidence type="ECO:0000256" key="5">
    <source>
        <dbReference type="ARBA" id="ARBA00029594"/>
    </source>
</evidence>
<keyword evidence="6" id="KW-0812">Transmembrane</keyword>
<dbReference type="PANTHER" id="PTHR21248:SF22">
    <property type="entry name" value="PHOSPHOLIPASE D"/>
    <property type="match status" value="1"/>
</dbReference>
<feature type="domain" description="PLD phosphodiesterase" evidence="7">
    <location>
        <begin position="343"/>
        <end position="370"/>
    </location>
</feature>
<comment type="subcellular location">
    <subcellularLocation>
        <location evidence="2">Secreted</location>
    </subcellularLocation>
</comment>
<evidence type="ECO:0000256" key="6">
    <source>
        <dbReference type="SAM" id="Phobius"/>
    </source>
</evidence>
<comment type="function">
    <text evidence="1">Could be a virulence factor.</text>
</comment>
<evidence type="ECO:0000256" key="3">
    <source>
        <dbReference type="ARBA" id="ARBA00018392"/>
    </source>
</evidence>
<dbReference type="RefSeq" id="WP_084386122.1">
    <property type="nucleotide sequence ID" value="NZ_MEHT01000007.1"/>
</dbReference>
<evidence type="ECO:0000313" key="9">
    <source>
        <dbReference type="Proteomes" id="UP000249364"/>
    </source>
</evidence>
<name>A0A2W7R619_9RHOB</name>
<keyword evidence="6" id="KW-1133">Transmembrane helix</keyword>
<feature type="transmembrane region" description="Helical" evidence="6">
    <location>
        <begin position="12"/>
        <end position="35"/>
    </location>
</feature>
<accession>A0A2W7R619</accession>